<keyword evidence="4" id="KW-1185">Reference proteome</keyword>
<keyword evidence="2" id="KW-0732">Signal</keyword>
<name>A0ABV7FIB3_9GAMM</name>
<protein>
    <recommendedName>
        <fullName evidence="5">Lipoprotein SmpA/OmlA domain-containing protein</fullName>
    </recommendedName>
</protein>
<organism evidence="3 4">
    <name type="scientific">Cellvibrio fontiphilus</name>
    <dbReference type="NCBI Taxonomy" id="1815559"/>
    <lineage>
        <taxon>Bacteria</taxon>
        <taxon>Pseudomonadati</taxon>
        <taxon>Pseudomonadota</taxon>
        <taxon>Gammaproteobacteria</taxon>
        <taxon>Cellvibrionales</taxon>
        <taxon>Cellvibrionaceae</taxon>
        <taxon>Cellvibrio</taxon>
    </lineage>
</organism>
<feature type="signal peptide" evidence="2">
    <location>
        <begin position="1"/>
        <end position="20"/>
    </location>
</feature>
<dbReference type="EMBL" id="JBHRTF010000004">
    <property type="protein sequence ID" value="MFC3115897.1"/>
    <property type="molecule type" value="Genomic_DNA"/>
</dbReference>
<feature type="compositionally biased region" description="Low complexity" evidence="1">
    <location>
        <begin position="51"/>
        <end position="61"/>
    </location>
</feature>
<feature type="chain" id="PRO_5047224205" description="Lipoprotein SmpA/OmlA domain-containing protein" evidence="2">
    <location>
        <begin position="21"/>
        <end position="156"/>
    </location>
</feature>
<evidence type="ECO:0000256" key="2">
    <source>
        <dbReference type="SAM" id="SignalP"/>
    </source>
</evidence>
<dbReference type="Proteomes" id="UP001595555">
    <property type="component" value="Unassembled WGS sequence"/>
</dbReference>
<feature type="region of interest" description="Disordered" evidence="1">
    <location>
        <begin position="42"/>
        <end position="61"/>
    </location>
</feature>
<comment type="caution">
    <text evidence="3">The sequence shown here is derived from an EMBL/GenBank/DDBJ whole genome shotgun (WGS) entry which is preliminary data.</text>
</comment>
<dbReference type="RefSeq" id="WP_378118646.1">
    <property type="nucleotide sequence ID" value="NZ_JBHRTF010000004.1"/>
</dbReference>
<evidence type="ECO:0000256" key="1">
    <source>
        <dbReference type="SAM" id="MobiDB-lite"/>
    </source>
</evidence>
<reference evidence="4" key="1">
    <citation type="journal article" date="2019" name="Int. J. Syst. Evol. Microbiol.">
        <title>The Global Catalogue of Microorganisms (GCM) 10K type strain sequencing project: providing services to taxonomists for standard genome sequencing and annotation.</title>
        <authorList>
            <consortium name="The Broad Institute Genomics Platform"/>
            <consortium name="The Broad Institute Genome Sequencing Center for Infectious Disease"/>
            <person name="Wu L."/>
            <person name="Ma J."/>
        </authorList>
    </citation>
    <scope>NUCLEOTIDE SEQUENCE [LARGE SCALE GENOMIC DNA]</scope>
    <source>
        <strain evidence="4">KCTC 52237</strain>
    </source>
</reference>
<proteinExistence type="predicted"/>
<sequence length="156" mass="15435">MKKSLVVMGLVGLLAANAQANDLFGSLKKASESVDKAQAKVAETQDKVEDTSAAASATAATPEESAVALVKSKLGDKATKAQVEAKLGAPVSKSGEADAEVWFYNASSVNATAAQAAQVAAALGVSAAATANKQVAVQFAGDVVTDVAVAEAAAAE</sequence>
<evidence type="ECO:0000313" key="4">
    <source>
        <dbReference type="Proteomes" id="UP001595555"/>
    </source>
</evidence>
<evidence type="ECO:0000313" key="3">
    <source>
        <dbReference type="EMBL" id="MFC3115897.1"/>
    </source>
</evidence>
<gene>
    <name evidence="3" type="ORF">ACFODX_10040</name>
</gene>
<accession>A0ABV7FIB3</accession>
<evidence type="ECO:0008006" key="5">
    <source>
        <dbReference type="Google" id="ProtNLM"/>
    </source>
</evidence>